<dbReference type="InterPro" id="IPR036837">
    <property type="entry name" value="Cation_efflux_CTD_sf"/>
</dbReference>
<dbReference type="Proteomes" id="UP000078561">
    <property type="component" value="Unassembled WGS sequence"/>
</dbReference>
<feature type="transmembrane region" description="Helical" evidence="9">
    <location>
        <begin position="118"/>
        <end position="140"/>
    </location>
</feature>
<dbReference type="GO" id="GO:0005385">
    <property type="term" value="F:zinc ion transmembrane transporter activity"/>
    <property type="evidence" value="ECO:0007669"/>
    <property type="project" value="TreeGrafter"/>
</dbReference>
<evidence type="ECO:0008006" key="14">
    <source>
        <dbReference type="Google" id="ProtNLM"/>
    </source>
</evidence>
<comment type="subcellular location">
    <subcellularLocation>
        <location evidence="1">Membrane</location>
        <topology evidence="1">Multi-pass membrane protein</topology>
    </subcellularLocation>
</comment>
<dbReference type="Gene3D" id="1.20.1510.10">
    <property type="entry name" value="Cation efflux protein transmembrane domain"/>
    <property type="match status" value="1"/>
</dbReference>
<feature type="transmembrane region" description="Helical" evidence="9">
    <location>
        <begin position="147"/>
        <end position="165"/>
    </location>
</feature>
<dbReference type="STRING" id="4829.A0A168P7Z5"/>
<evidence type="ECO:0000313" key="13">
    <source>
        <dbReference type="Proteomes" id="UP000078561"/>
    </source>
</evidence>
<feature type="domain" description="Cation efflux protein cytoplasmic" evidence="11">
    <location>
        <begin position="183"/>
        <end position="224"/>
    </location>
</feature>
<protein>
    <recommendedName>
        <fullName evidence="14">Cation efflux protein cytoplasmic domain-containing protein</fullName>
    </recommendedName>
</protein>
<feature type="transmembrane region" description="Helical" evidence="9">
    <location>
        <begin position="28"/>
        <end position="52"/>
    </location>
</feature>
<evidence type="ECO:0000313" key="12">
    <source>
        <dbReference type="EMBL" id="SAM01912.1"/>
    </source>
</evidence>
<dbReference type="InterPro" id="IPR050681">
    <property type="entry name" value="CDF/SLC30A"/>
</dbReference>
<evidence type="ECO:0000256" key="6">
    <source>
        <dbReference type="ARBA" id="ARBA00022989"/>
    </source>
</evidence>
<dbReference type="SUPFAM" id="SSF160240">
    <property type="entry name" value="Cation efflux protein cytoplasmic domain-like"/>
    <property type="match status" value="1"/>
</dbReference>
<dbReference type="InParanoid" id="A0A168P7Z5"/>
<accession>A0A168P7Z5</accession>
<keyword evidence="13" id="KW-1185">Reference proteome</keyword>
<keyword evidence="3" id="KW-0813">Transport</keyword>
<name>A0A168P7Z5_ABSGL</name>
<evidence type="ECO:0000256" key="3">
    <source>
        <dbReference type="ARBA" id="ARBA00022448"/>
    </source>
</evidence>
<dbReference type="InterPro" id="IPR002524">
    <property type="entry name" value="Cation_efflux"/>
</dbReference>
<evidence type="ECO:0000259" key="10">
    <source>
        <dbReference type="Pfam" id="PF01545"/>
    </source>
</evidence>
<dbReference type="Pfam" id="PF16916">
    <property type="entry name" value="ZT_dimer"/>
    <property type="match status" value="1"/>
</dbReference>
<comment type="similarity">
    <text evidence="2">Belongs to the cation diffusion facilitator (CDF) transporter (TC 2.A.4) family. SLC30A subfamily.</text>
</comment>
<dbReference type="AlphaFoldDB" id="A0A168P7Z5"/>
<sequence length="286" mass="31966">MKEGVPCFMFGSLMKIKLYDMLGHSFGFYRAEVIAALISVFTIWILTGFLVMKAFHRLKHPAQIDAQIMCFTASIGVFVNIVLAYVLGGHHHHHHDQEDQESQQKPKKETRNINLQAAALHVIGDLLASLGVLISSIVLWIKPEYSFVDPLCTFLFSIIVMYTTYQLVCDSVHVLMEGVPFHIDIHQVKAALLELKSVIGVHDLHIWTLSPGKTALCVHLVIRRFASSTSSTTVAVNSDVNGDDHVLVQAQALLYQVFDIHHSTIQIESRSDLLGKDDCCLALDHQ</sequence>
<dbReference type="InterPro" id="IPR027470">
    <property type="entry name" value="Cation_efflux_CTD"/>
</dbReference>
<keyword evidence="5" id="KW-0864">Zinc transport</keyword>
<dbReference type="GO" id="GO:0005886">
    <property type="term" value="C:plasma membrane"/>
    <property type="evidence" value="ECO:0007669"/>
    <property type="project" value="TreeGrafter"/>
</dbReference>
<evidence type="ECO:0000256" key="8">
    <source>
        <dbReference type="ARBA" id="ARBA00023136"/>
    </source>
</evidence>
<evidence type="ECO:0000256" key="2">
    <source>
        <dbReference type="ARBA" id="ARBA00008873"/>
    </source>
</evidence>
<gene>
    <name evidence="12" type="primary">ABSGL_07662.1 scaffold 8929</name>
</gene>
<keyword evidence="5" id="KW-0862">Zinc</keyword>
<keyword evidence="6 9" id="KW-1133">Transmembrane helix</keyword>
<dbReference type="SUPFAM" id="SSF161111">
    <property type="entry name" value="Cation efflux protein transmembrane domain-like"/>
    <property type="match status" value="1"/>
</dbReference>
<dbReference type="NCBIfam" id="TIGR01297">
    <property type="entry name" value="CDF"/>
    <property type="match status" value="1"/>
</dbReference>
<keyword evidence="7" id="KW-0406">Ion transport</keyword>
<evidence type="ECO:0000256" key="1">
    <source>
        <dbReference type="ARBA" id="ARBA00004141"/>
    </source>
</evidence>
<feature type="transmembrane region" description="Helical" evidence="9">
    <location>
        <begin position="64"/>
        <end position="87"/>
    </location>
</feature>
<evidence type="ECO:0000259" key="11">
    <source>
        <dbReference type="Pfam" id="PF16916"/>
    </source>
</evidence>
<evidence type="ECO:0000256" key="5">
    <source>
        <dbReference type="ARBA" id="ARBA00022906"/>
    </source>
</evidence>
<dbReference type="OrthoDB" id="9944568at2759"/>
<dbReference type="InterPro" id="IPR027469">
    <property type="entry name" value="Cation_efflux_TMD_sf"/>
</dbReference>
<dbReference type="InterPro" id="IPR058533">
    <property type="entry name" value="Cation_efflux_TM"/>
</dbReference>
<evidence type="ECO:0000256" key="9">
    <source>
        <dbReference type="SAM" id="Phobius"/>
    </source>
</evidence>
<dbReference type="PANTHER" id="PTHR11562">
    <property type="entry name" value="CATION EFFLUX PROTEIN/ ZINC TRANSPORTER"/>
    <property type="match status" value="1"/>
</dbReference>
<keyword evidence="8 9" id="KW-0472">Membrane</keyword>
<dbReference type="EMBL" id="LT553604">
    <property type="protein sequence ID" value="SAM01912.1"/>
    <property type="molecule type" value="Genomic_DNA"/>
</dbReference>
<keyword evidence="4 9" id="KW-0812">Transmembrane</keyword>
<feature type="domain" description="Cation efflux protein transmembrane" evidence="10">
    <location>
        <begin position="24"/>
        <end position="176"/>
    </location>
</feature>
<dbReference type="PANTHER" id="PTHR11562:SF17">
    <property type="entry name" value="RE54080P-RELATED"/>
    <property type="match status" value="1"/>
</dbReference>
<evidence type="ECO:0000256" key="7">
    <source>
        <dbReference type="ARBA" id="ARBA00023065"/>
    </source>
</evidence>
<dbReference type="GO" id="GO:0030003">
    <property type="term" value="P:intracellular monoatomic cation homeostasis"/>
    <property type="evidence" value="ECO:0007669"/>
    <property type="project" value="UniProtKB-ARBA"/>
</dbReference>
<organism evidence="12">
    <name type="scientific">Absidia glauca</name>
    <name type="common">Pin mould</name>
    <dbReference type="NCBI Taxonomy" id="4829"/>
    <lineage>
        <taxon>Eukaryota</taxon>
        <taxon>Fungi</taxon>
        <taxon>Fungi incertae sedis</taxon>
        <taxon>Mucoromycota</taxon>
        <taxon>Mucoromycotina</taxon>
        <taxon>Mucoromycetes</taxon>
        <taxon>Mucorales</taxon>
        <taxon>Cunninghamellaceae</taxon>
        <taxon>Absidia</taxon>
    </lineage>
</organism>
<proteinExistence type="inferred from homology"/>
<dbReference type="GO" id="GO:0098771">
    <property type="term" value="P:inorganic ion homeostasis"/>
    <property type="evidence" value="ECO:0007669"/>
    <property type="project" value="UniProtKB-ARBA"/>
</dbReference>
<dbReference type="Pfam" id="PF01545">
    <property type="entry name" value="Cation_efflux"/>
    <property type="match status" value="1"/>
</dbReference>
<evidence type="ECO:0000256" key="4">
    <source>
        <dbReference type="ARBA" id="ARBA00022692"/>
    </source>
</evidence>
<reference evidence="12" key="1">
    <citation type="submission" date="2016-04" db="EMBL/GenBank/DDBJ databases">
        <authorList>
            <person name="Evans L.H."/>
            <person name="Alamgir A."/>
            <person name="Owens N."/>
            <person name="Weber N.D."/>
            <person name="Virtaneva K."/>
            <person name="Barbian K."/>
            <person name="Babar A."/>
            <person name="Rosenke K."/>
        </authorList>
    </citation>
    <scope>NUCLEOTIDE SEQUENCE [LARGE SCALE GENOMIC DNA]</scope>
    <source>
        <strain evidence="12">CBS 101.48</strain>
    </source>
</reference>